<accession>A0A9K3CSP3</accession>
<dbReference type="InterPro" id="IPR050534">
    <property type="entry name" value="Coronavir_polyprotein_1ab"/>
</dbReference>
<dbReference type="PANTHER" id="PTHR43788:SF16">
    <property type="entry name" value="HELICASE WITH ZINC FINGER 2"/>
    <property type="match status" value="1"/>
</dbReference>
<dbReference type="Pfam" id="PF13087">
    <property type="entry name" value="AAA_12"/>
    <property type="match status" value="1"/>
</dbReference>
<proteinExistence type="inferred from homology"/>
<keyword evidence="2" id="KW-0547">Nucleotide-binding</keyword>
<feature type="region of interest" description="Disordered" evidence="6">
    <location>
        <begin position="1233"/>
        <end position="1353"/>
    </location>
</feature>
<evidence type="ECO:0000256" key="4">
    <source>
        <dbReference type="ARBA" id="ARBA00022806"/>
    </source>
</evidence>
<gene>
    <name evidence="9" type="ORF">KIPB_002715</name>
</gene>
<evidence type="ECO:0000256" key="2">
    <source>
        <dbReference type="ARBA" id="ARBA00022741"/>
    </source>
</evidence>
<dbReference type="PANTHER" id="PTHR43788">
    <property type="entry name" value="DNA2/NAM7 HELICASE FAMILY MEMBER"/>
    <property type="match status" value="1"/>
</dbReference>
<dbReference type="EMBL" id="BDIP01000474">
    <property type="protein sequence ID" value="GIQ81712.1"/>
    <property type="molecule type" value="Genomic_DNA"/>
</dbReference>
<dbReference type="Pfam" id="PF13086">
    <property type="entry name" value="AAA_11"/>
    <property type="match status" value="2"/>
</dbReference>
<feature type="compositionally biased region" description="Basic and acidic residues" evidence="6">
    <location>
        <begin position="499"/>
        <end position="511"/>
    </location>
</feature>
<feature type="domain" description="DNA2/NAM7 helicase helicase" evidence="7">
    <location>
        <begin position="764"/>
        <end position="858"/>
    </location>
</feature>
<keyword evidence="10" id="KW-1185">Reference proteome</keyword>
<sequence>MASSLTGWVRDSAGDAALGSGVNATLGLFSLYAVTAMEDPTGFKQAVASALGLASRDVGGVASQIKGFRTTTMWTEFDSRQRSTWPPVFPPTDRVQSRSSSDVVFCLADRHLSTCISELSMCLKVLLRQRRLDSGESPSQDGPFSSLSGTGLCTAIACVSHTLCKACLYLVHPAGEGRDPVDLLGDVSPSASEHGRALGDREVPPSPFGDAVALALLGAAFACRHSGRPGKGIFLATPTLRLVSATLLESVLSAAPFVPAPVMSDNATDTPHHPSQDIARDVCGVLGANWTRYYADQTGIETRTVKKERDGVLYEFLLRQLVEPAVRASAKPSPLPESPSGTSLVAPVSHRVLVATVRALLVSLGQADAADGSLSKAVAGASHPLSKVLRTQAVAYGHTGEGGVLSTELLVLADSMAQAEGQGERDRGQGADSTIVASSSTILSPTLLRQHYASRLPLLSISGPSSPALYCRVMGELASVLFATDTLSDALSGWTSGGEEQRERERERGMELDSDVGSTAMRSTEKWHRITDRIGDTFCVERLYQEGEGERGRGRGHPRERERDGYVVIVSTDSDGLVSGIGLATSKWERERHADSFDLSVSLSPAAPHDVECERMIRKIESRREDGGGSGNAYYVGIMPPFFHNHVRTLLLTRGFASSPPPLPAWLYSPEVTPDPSPLSLSLSPLMPGTGVGPLSEGLVAIEAGVERGGRGARSSQVSLSTGPAEGGTHRMATLSIKGGPTLGVTVPPPEPSAPALTGAQVASIVRALHYPVSVIVGPPGCGKTFTAATLSALYLRAQARPGGPGLRDLLREPLRHSNRGPLVLCAHSNRAVDHMLESVMGLSGVSALRVGGGWRQTRESGIHPQSEEAWVGAVLDDLEPYTGHLSVNRSHPFDDLSPFRTAKPLPSCSPEDAHMARATLNLLGKGRGAFRKHVADRVSLMAGTVSSLSVCGLLNSRCPPSLMIIEEAARIPELELVPLLSACAKHTLLLGDPLQLPPLIRDASLACRARASFSLLHRLVASRAPVTVLDTQCRAVPELADTWRDTYTPLLVSLGQVPARIRDGGRVGEMERARGKMERRGSRVLPPVSCIRIRQGRNGCREENEQEARECVALVETILTSKDGWISSVTVLSPYRKQARLVSRMLSSAGVDTKEVRAATIDEYQGLEADAIILSLCSPTPTAFSCESARVVVALSRARKALVVVGNVSGWESRESWAMLRGIRELSRAERSGMVEPNRVVQKPTAPPRPTSSSVSSGAPKAQPRAPPRPPARDSRETRGGDARPRVPETSSVAPKAPPRPAKTSLSPPGSAPVGTEADGMQSLIAKMGGLGMSSQSAKTTTNATIADILKR</sequence>
<dbReference type="InterPro" id="IPR047187">
    <property type="entry name" value="SF1_C_Upf1"/>
</dbReference>
<organism evidence="9 10">
    <name type="scientific">Kipferlia bialata</name>
    <dbReference type="NCBI Taxonomy" id="797122"/>
    <lineage>
        <taxon>Eukaryota</taxon>
        <taxon>Metamonada</taxon>
        <taxon>Carpediemonas-like organisms</taxon>
        <taxon>Kipferlia</taxon>
    </lineage>
</organism>
<dbReference type="InterPro" id="IPR041677">
    <property type="entry name" value="DNA2/NAM7_AAA_11"/>
</dbReference>
<evidence type="ECO:0000256" key="3">
    <source>
        <dbReference type="ARBA" id="ARBA00022801"/>
    </source>
</evidence>
<evidence type="ECO:0000256" key="5">
    <source>
        <dbReference type="ARBA" id="ARBA00022840"/>
    </source>
</evidence>
<dbReference type="InterPro" id="IPR027417">
    <property type="entry name" value="P-loop_NTPase"/>
</dbReference>
<dbReference type="GO" id="GO:0016787">
    <property type="term" value="F:hydrolase activity"/>
    <property type="evidence" value="ECO:0007669"/>
    <property type="project" value="UniProtKB-KW"/>
</dbReference>
<evidence type="ECO:0000256" key="6">
    <source>
        <dbReference type="SAM" id="MobiDB-lite"/>
    </source>
</evidence>
<comment type="similarity">
    <text evidence="1">Belongs to the DNA2/NAM7 helicase family.</text>
</comment>
<feature type="compositionally biased region" description="Polar residues" evidence="6">
    <location>
        <begin position="1334"/>
        <end position="1346"/>
    </location>
</feature>
<evidence type="ECO:0008006" key="11">
    <source>
        <dbReference type="Google" id="ProtNLM"/>
    </source>
</evidence>
<protein>
    <recommendedName>
        <fullName evidence="11">AAA+ ATPase domain-containing protein</fullName>
    </recommendedName>
</protein>
<evidence type="ECO:0000259" key="7">
    <source>
        <dbReference type="Pfam" id="PF13086"/>
    </source>
</evidence>
<dbReference type="Proteomes" id="UP000265618">
    <property type="component" value="Unassembled WGS sequence"/>
</dbReference>
<feature type="region of interest" description="Disordered" evidence="6">
    <location>
        <begin position="492"/>
        <end position="519"/>
    </location>
</feature>
<dbReference type="CDD" id="cd18808">
    <property type="entry name" value="SF1_C_Upf1"/>
    <property type="match status" value="1"/>
</dbReference>
<keyword evidence="3" id="KW-0378">Hydrolase</keyword>
<feature type="compositionally biased region" description="Basic and acidic residues" evidence="6">
    <location>
        <begin position="1272"/>
        <end position="1288"/>
    </location>
</feature>
<dbReference type="Gene3D" id="3.40.50.300">
    <property type="entry name" value="P-loop containing nucleotide triphosphate hydrolases"/>
    <property type="match status" value="2"/>
</dbReference>
<evidence type="ECO:0000313" key="10">
    <source>
        <dbReference type="Proteomes" id="UP000265618"/>
    </source>
</evidence>
<evidence type="ECO:0000259" key="8">
    <source>
        <dbReference type="Pfam" id="PF13087"/>
    </source>
</evidence>
<evidence type="ECO:0000313" key="9">
    <source>
        <dbReference type="EMBL" id="GIQ81712.1"/>
    </source>
</evidence>
<keyword evidence="4" id="KW-0347">Helicase</keyword>
<dbReference type="InterPro" id="IPR041679">
    <property type="entry name" value="DNA2/NAM7-like_C"/>
</dbReference>
<evidence type="ECO:0000256" key="1">
    <source>
        <dbReference type="ARBA" id="ARBA00007913"/>
    </source>
</evidence>
<dbReference type="OrthoDB" id="4526781at2759"/>
<keyword evidence="5" id="KW-0067">ATP-binding</keyword>
<comment type="caution">
    <text evidence="9">The sequence shown here is derived from an EMBL/GenBank/DDBJ whole genome shotgun (WGS) entry which is preliminary data.</text>
</comment>
<dbReference type="SUPFAM" id="SSF52540">
    <property type="entry name" value="P-loop containing nucleoside triphosphate hydrolases"/>
    <property type="match status" value="1"/>
</dbReference>
<reference evidence="9 10" key="1">
    <citation type="journal article" date="2018" name="PLoS ONE">
        <title>The draft genome of Kipferlia bialata reveals reductive genome evolution in fornicate parasites.</title>
        <authorList>
            <person name="Tanifuji G."/>
            <person name="Takabayashi S."/>
            <person name="Kume K."/>
            <person name="Takagi M."/>
            <person name="Nakayama T."/>
            <person name="Kamikawa R."/>
            <person name="Inagaki Y."/>
            <person name="Hashimoto T."/>
        </authorList>
    </citation>
    <scope>NUCLEOTIDE SEQUENCE [LARGE SCALE GENOMIC DNA]</scope>
    <source>
        <strain evidence="9">NY0173</strain>
    </source>
</reference>
<feature type="domain" description="DNA2/NAM7 helicase helicase" evidence="7">
    <location>
        <begin position="927"/>
        <end position="1001"/>
    </location>
</feature>
<dbReference type="GO" id="GO:0005524">
    <property type="term" value="F:ATP binding"/>
    <property type="evidence" value="ECO:0007669"/>
    <property type="project" value="UniProtKB-KW"/>
</dbReference>
<feature type="domain" description="DNA2/NAM7 helicase-like C-terminal" evidence="8">
    <location>
        <begin position="1015"/>
        <end position="1209"/>
    </location>
</feature>
<name>A0A9K3CSP3_9EUKA</name>
<dbReference type="GO" id="GO:0043139">
    <property type="term" value="F:5'-3' DNA helicase activity"/>
    <property type="evidence" value="ECO:0007669"/>
    <property type="project" value="TreeGrafter"/>
</dbReference>